<keyword evidence="2" id="KW-1185">Reference proteome</keyword>
<dbReference type="Proteomes" id="UP000499080">
    <property type="component" value="Unassembled WGS sequence"/>
</dbReference>
<comment type="caution">
    <text evidence="1">The sequence shown here is derived from an EMBL/GenBank/DDBJ whole genome shotgun (WGS) entry which is preliminary data.</text>
</comment>
<proteinExistence type="predicted"/>
<evidence type="ECO:0000313" key="2">
    <source>
        <dbReference type="Proteomes" id="UP000499080"/>
    </source>
</evidence>
<dbReference type="AlphaFoldDB" id="A0A4Y2D374"/>
<dbReference type="EMBL" id="BGPR01000287">
    <property type="protein sequence ID" value="GBM10557.1"/>
    <property type="molecule type" value="Genomic_DNA"/>
</dbReference>
<gene>
    <name evidence="1" type="ORF">AVEN_109342_1</name>
</gene>
<sequence length="109" mass="12390">MFYCKKCSIVISFIFVPSDCCGLGHVQVGPMRNLALLPCEEFSLRTFIPFPVARRGGVKTESKPHRNEMNTQEVIKEDLKKDTFGTCMGYRTQTNGFEHAVECLARNRL</sequence>
<reference evidence="1 2" key="1">
    <citation type="journal article" date="2019" name="Sci. Rep.">
        <title>Orb-weaving spider Araneus ventricosus genome elucidates the spidroin gene catalogue.</title>
        <authorList>
            <person name="Kono N."/>
            <person name="Nakamura H."/>
            <person name="Ohtoshi R."/>
            <person name="Moran D.A.P."/>
            <person name="Shinohara A."/>
            <person name="Yoshida Y."/>
            <person name="Fujiwara M."/>
            <person name="Mori M."/>
            <person name="Tomita M."/>
            <person name="Arakawa K."/>
        </authorList>
    </citation>
    <scope>NUCLEOTIDE SEQUENCE [LARGE SCALE GENOMIC DNA]</scope>
</reference>
<name>A0A4Y2D374_ARAVE</name>
<protein>
    <submittedName>
        <fullName evidence="1">Uncharacterized protein</fullName>
    </submittedName>
</protein>
<accession>A0A4Y2D374</accession>
<evidence type="ECO:0000313" key="1">
    <source>
        <dbReference type="EMBL" id="GBM10557.1"/>
    </source>
</evidence>
<organism evidence="1 2">
    <name type="scientific">Araneus ventricosus</name>
    <name type="common">Orbweaver spider</name>
    <name type="synonym">Epeira ventricosa</name>
    <dbReference type="NCBI Taxonomy" id="182803"/>
    <lineage>
        <taxon>Eukaryota</taxon>
        <taxon>Metazoa</taxon>
        <taxon>Ecdysozoa</taxon>
        <taxon>Arthropoda</taxon>
        <taxon>Chelicerata</taxon>
        <taxon>Arachnida</taxon>
        <taxon>Araneae</taxon>
        <taxon>Araneomorphae</taxon>
        <taxon>Entelegynae</taxon>
        <taxon>Araneoidea</taxon>
        <taxon>Araneidae</taxon>
        <taxon>Araneus</taxon>
    </lineage>
</organism>